<sequence length="179" mass="19801">MQSYSYQANVFLLSAGCTLTNAAATVTSPFDLTTSTEFEADFGSCRMKSIDPTPVLPLQALTAFEPSLLLAASFGRVRGGMVPMLFSPIEAMMAIPSRLSHLQLVRQLVLFRALSKVVGTKITPPCSKTRPRRSLARTHSREQFHRLKSARTSVDCADAFFLLPAMWSAHITNRFRAKF</sequence>
<keyword evidence="2" id="KW-1185">Reference proteome</keyword>
<dbReference type="Proteomes" id="UP000269721">
    <property type="component" value="Unassembled WGS sequence"/>
</dbReference>
<dbReference type="EMBL" id="ML001071">
    <property type="protein sequence ID" value="RKO83584.1"/>
    <property type="molecule type" value="Genomic_DNA"/>
</dbReference>
<evidence type="ECO:0000313" key="2">
    <source>
        <dbReference type="Proteomes" id="UP000269721"/>
    </source>
</evidence>
<evidence type="ECO:0000313" key="1">
    <source>
        <dbReference type="EMBL" id="RKO83584.1"/>
    </source>
</evidence>
<accession>A0A4P9VVC0</accession>
<protein>
    <submittedName>
        <fullName evidence="1">Uncharacterized protein</fullName>
    </submittedName>
</protein>
<name>A0A4P9VVC0_9FUNG</name>
<proteinExistence type="predicted"/>
<dbReference type="AlphaFoldDB" id="A0A4P9VVC0"/>
<organism evidence="1 2">
    <name type="scientific">Blyttiomyces helicus</name>
    <dbReference type="NCBI Taxonomy" id="388810"/>
    <lineage>
        <taxon>Eukaryota</taxon>
        <taxon>Fungi</taxon>
        <taxon>Fungi incertae sedis</taxon>
        <taxon>Chytridiomycota</taxon>
        <taxon>Chytridiomycota incertae sedis</taxon>
        <taxon>Chytridiomycetes</taxon>
        <taxon>Chytridiomycetes incertae sedis</taxon>
        <taxon>Blyttiomyces</taxon>
    </lineage>
</organism>
<gene>
    <name evidence="1" type="ORF">BDK51DRAFT_47255</name>
</gene>
<reference evidence="2" key="1">
    <citation type="journal article" date="2018" name="Nat. Microbiol.">
        <title>Leveraging single-cell genomics to expand the fungal tree of life.</title>
        <authorList>
            <person name="Ahrendt S.R."/>
            <person name="Quandt C.A."/>
            <person name="Ciobanu D."/>
            <person name="Clum A."/>
            <person name="Salamov A."/>
            <person name="Andreopoulos B."/>
            <person name="Cheng J.F."/>
            <person name="Woyke T."/>
            <person name="Pelin A."/>
            <person name="Henrissat B."/>
            <person name="Reynolds N.K."/>
            <person name="Benny G.L."/>
            <person name="Smith M.E."/>
            <person name="James T.Y."/>
            <person name="Grigoriev I.V."/>
        </authorList>
    </citation>
    <scope>NUCLEOTIDE SEQUENCE [LARGE SCALE GENOMIC DNA]</scope>
</reference>